<dbReference type="Pfam" id="PF00005">
    <property type="entry name" value="ABC_tran"/>
    <property type="match status" value="1"/>
</dbReference>
<dbReference type="GO" id="GO:0005524">
    <property type="term" value="F:ATP binding"/>
    <property type="evidence" value="ECO:0007669"/>
    <property type="project" value="UniProtKB-KW"/>
</dbReference>
<dbReference type="PANTHER" id="PTHR43038">
    <property type="entry name" value="ATP-BINDING CASSETTE, SUB-FAMILY H, MEMBER 1"/>
    <property type="match status" value="1"/>
</dbReference>
<name>A0A3D2X3H7_9FIRM</name>
<dbReference type="GO" id="GO:0016887">
    <property type="term" value="F:ATP hydrolysis activity"/>
    <property type="evidence" value="ECO:0007669"/>
    <property type="project" value="InterPro"/>
</dbReference>
<evidence type="ECO:0000259" key="3">
    <source>
        <dbReference type="PROSITE" id="PS50893"/>
    </source>
</evidence>
<feature type="domain" description="ABC transporter" evidence="3">
    <location>
        <begin position="13"/>
        <end position="243"/>
    </location>
</feature>
<comment type="caution">
    <text evidence="4">The sequence shown here is derived from an EMBL/GenBank/DDBJ whole genome shotgun (WGS) entry which is preliminary data.</text>
</comment>
<dbReference type="PROSITE" id="PS50893">
    <property type="entry name" value="ABC_TRANSPORTER_2"/>
    <property type="match status" value="1"/>
</dbReference>
<sequence>MNIQLRFFMDNCIMVQDLKKNFHKKTVVDSIDFMVGKGQICAFLGPNGAGKSTTMNMLATLLNKTSGKIVIEGLDLDSQSEEIKRKLGVVFQEDVLDGSLTVEENLYYRGGLYIKSKKELYKKIDQVVSLLELQKIRSKKYVTCSGGQKRIVQIGRALLTNPKLLLLDEPTIGLDPLARTLVWKVLRKLNQDHQITIFFTTHYMEETDYANHICIIHEGKILLCQNRDRLLREPWKENKRFTIQDIYLDLLAQKK</sequence>
<keyword evidence="1" id="KW-0547">Nucleotide-binding</keyword>
<keyword evidence="2" id="KW-0067">ATP-binding</keyword>
<dbReference type="Gene3D" id="3.40.50.300">
    <property type="entry name" value="P-loop containing nucleotide triphosphate hydrolases"/>
    <property type="match status" value="1"/>
</dbReference>
<dbReference type="PANTHER" id="PTHR43038:SF3">
    <property type="entry name" value="ABC TRANSPORTER G FAMILY MEMBER 20 ISOFORM X1"/>
    <property type="match status" value="1"/>
</dbReference>
<protein>
    <recommendedName>
        <fullName evidence="3">ABC transporter domain-containing protein</fullName>
    </recommendedName>
</protein>
<evidence type="ECO:0000313" key="5">
    <source>
        <dbReference type="Proteomes" id="UP000262969"/>
    </source>
</evidence>
<dbReference type="EMBL" id="DPVV01000073">
    <property type="protein sequence ID" value="HCL01183.1"/>
    <property type="molecule type" value="Genomic_DNA"/>
</dbReference>
<dbReference type="Proteomes" id="UP000262969">
    <property type="component" value="Unassembled WGS sequence"/>
</dbReference>
<evidence type="ECO:0000256" key="1">
    <source>
        <dbReference type="ARBA" id="ARBA00022741"/>
    </source>
</evidence>
<dbReference type="SUPFAM" id="SSF52540">
    <property type="entry name" value="P-loop containing nucleoside triphosphate hydrolases"/>
    <property type="match status" value="1"/>
</dbReference>
<dbReference type="InterPro" id="IPR027417">
    <property type="entry name" value="P-loop_NTPase"/>
</dbReference>
<accession>A0A3D2X3H7</accession>
<evidence type="ECO:0000256" key="2">
    <source>
        <dbReference type="ARBA" id="ARBA00022840"/>
    </source>
</evidence>
<proteinExistence type="predicted"/>
<reference evidence="4 5" key="1">
    <citation type="journal article" date="2018" name="Nat. Biotechnol.">
        <title>A standardized bacterial taxonomy based on genome phylogeny substantially revises the tree of life.</title>
        <authorList>
            <person name="Parks D.H."/>
            <person name="Chuvochina M."/>
            <person name="Waite D.W."/>
            <person name="Rinke C."/>
            <person name="Skarshewski A."/>
            <person name="Chaumeil P.A."/>
            <person name="Hugenholtz P."/>
        </authorList>
    </citation>
    <scope>NUCLEOTIDE SEQUENCE [LARGE SCALE GENOMIC DNA]</scope>
    <source>
        <strain evidence="4">UBA11728</strain>
    </source>
</reference>
<gene>
    <name evidence="4" type="ORF">DHW61_02015</name>
</gene>
<dbReference type="InterPro" id="IPR003439">
    <property type="entry name" value="ABC_transporter-like_ATP-bd"/>
</dbReference>
<dbReference type="SMART" id="SM00382">
    <property type="entry name" value="AAA"/>
    <property type="match status" value="1"/>
</dbReference>
<evidence type="ECO:0000313" key="4">
    <source>
        <dbReference type="EMBL" id="HCL01183.1"/>
    </source>
</evidence>
<dbReference type="InterPro" id="IPR003593">
    <property type="entry name" value="AAA+_ATPase"/>
</dbReference>
<dbReference type="AlphaFoldDB" id="A0A3D2X3H7"/>
<organism evidence="4 5">
    <name type="scientific">Lachnoclostridium phytofermentans</name>
    <dbReference type="NCBI Taxonomy" id="66219"/>
    <lineage>
        <taxon>Bacteria</taxon>
        <taxon>Bacillati</taxon>
        <taxon>Bacillota</taxon>
        <taxon>Clostridia</taxon>
        <taxon>Lachnospirales</taxon>
        <taxon>Lachnospiraceae</taxon>
    </lineage>
</organism>